<name>A0ACB9KI35_BAUVA</name>
<evidence type="ECO:0000313" key="2">
    <source>
        <dbReference type="Proteomes" id="UP000828941"/>
    </source>
</evidence>
<reference evidence="1 2" key="1">
    <citation type="journal article" date="2022" name="DNA Res.">
        <title>Chromosomal-level genome assembly of the orchid tree Bauhinia variegata (Leguminosae; Cercidoideae) supports the allotetraploid origin hypothesis of Bauhinia.</title>
        <authorList>
            <person name="Zhong Y."/>
            <person name="Chen Y."/>
            <person name="Zheng D."/>
            <person name="Pang J."/>
            <person name="Liu Y."/>
            <person name="Luo S."/>
            <person name="Meng S."/>
            <person name="Qian L."/>
            <person name="Wei D."/>
            <person name="Dai S."/>
            <person name="Zhou R."/>
        </authorList>
    </citation>
    <scope>NUCLEOTIDE SEQUENCE [LARGE SCALE GENOMIC DNA]</scope>
    <source>
        <strain evidence="1">BV-YZ2020</strain>
    </source>
</reference>
<gene>
    <name evidence="1" type="ORF">L6164_036756</name>
</gene>
<protein>
    <submittedName>
        <fullName evidence="1">Uncharacterized protein</fullName>
    </submittedName>
</protein>
<evidence type="ECO:0000313" key="1">
    <source>
        <dbReference type="EMBL" id="KAI4296833.1"/>
    </source>
</evidence>
<accession>A0ACB9KI35</accession>
<comment type="caution">
    <text evidence="1">The sequence shown here is derived from an EMBL/GenBank/DDBJ whole genome shotgun (WGS) entry which is preliminary data.</text>
</comment>
<dbReference type="Proteomes" id="UP000828941">
    <property type="component" value="Chromosome 14"/>
</dbReference>
<organism evidence="1 2">
    <name type="scientific">Bauhinia variegata</name>
    <name type="common">Purple orchid tree</name>
    <name type="synonym">Phanera variegata</name>
    <dbReference type="NCBI Taxonomy" id="167791"/>
    <lineage>
        <taxon>Eukaryota</taxon>
        <taxon>Viridiplantae</taxon>
        <taxon>Streptophyta</taxon>
        <taxon>Embryophyta</taxon>
        <taxon>Tracheophyta</taxon>
        <taxon>Spermatophyta</taxon>
        <taxon>Magnoliopsida</taxon>
        <taxon>eudicotyledons</taxon>
        <taxon>Gunneridae</taxon>
        <taxon>Pentapetalae</taxon>
        <taxon>rosids</taxon>
        <taxon>fabids</taxon>
        <taxon>Fabales</taxon>
        <taxon>Fabaceae</taxon>
        <taxon>Cercidoideae</taxon>
        <taxon>Cercideae</taxon>
        <taxon>Bauhiniinae</taxon>
        <taxon>Bauhinia</taxon>
    </lineage>
</organism>
<dbReference type="EMBL" id="CM039439">
    <property type="protein sequence ID" value="KAI4296833.1"/>
    <property type="molecule type" value="Genomic_DNA"/>
</dbReference>
<proteinExistence type="predicted"/>
<sequence length="620" mass="68771">MASIRSPSLFTPLLPLRRCSKFFAFFPKLQLCNSRNSILILSCSSPGTIPTTEQEVLQAIADSDDKSLPCVRTYENDSALLTLIGAVDFQQALTAAAADGGEAASEHVSSGMPAMVVETVLPGPSDDHSTVSTRLFLPARKVLEKATKLRRSLSEDIFSSITSRNILALTFRQVVLQQLWNFDMIVFKPGAERDMEDLENPREVLASFSLSSSDEHLISTLAEVVCTSVLQGTQRQFVDNLQGGNLSRFFPWFEKSERIVSKDSSVILYKLFEEEIVENARSLLDYYNSMKSKTTLKKIKPRQQWWKPSCYEKLQKIGGSDFSAWTSEYVPAYRLEINANRMGDTKFEGWKKSAENRWEVLLTHSQMVGLAETLDMYYEDPYSLPDKQLPCGVAAKFAKVSNKKGSSYLWKIFSVTLASGIFLVAISALGQLCLPHLCKGGRSPGEHRSLPSSEVHSAIQEFSDATKLEEFCILAVAKLKDALGWPEDIKMEHDIGVWIGELPGFLRTLGEANSDSEGVSTLSTSQTIDEEIKISLQDIASYQVVFSSDGKIIGFQPLSRVAVNQWAVNPLAKELYGGKKLSPGIIEPGLRASRPSEVIVVELLMSVKPDGYFALARPFH</sequence>
<keyword evidence="2" id="KW-1185">Reference proteome</keyword>